<comment type="caution">
    <text evidence="2">The sequence shown here is derived from an EMBL/GenBank/DDBJ whole genome shotgun (WGS) entry which is preliminary data.</text>
</comment>
<feature type="region of interest" description="Disordered" evidence="1">
    <location>
        <begin position="35"/>
        <end position="58"/>
    </location>
</feature>
<organism evidence="2 3">
    <name type="scientific">Gulo gulo</name>
    <name type="common">Wolverine</name>
    <name type="synonym">Gluton</name>
    <dbReference type="NCBI Taxonomy" id="48420"/>
    <lineage>
        <taxon>Eukaryota</taxon>
        <taxon>Metazoa</taxon>
        <taxon>Chordata</taxon>
        <taxon>Craniata</taxon>
        <taxon>Vertebrata</taxon>
        <taxon>Euteleostomi</taxon>
        <taxon>Mammalia</taxon>
        <taxon>Eutheria</taxon>
        <taxon>Laurasiatheria</taxon>
        <taxon>Carnivora</taxon>
        <taxon>Caniformia</taxon>
        <taxon>Musteloidea</taxon>
        <taxon>Mustelidae</taxon>
        <taxon>Guloninae</taxon>
        <taxon>Gulo</taxon>
    </lineage>
</organism>
<dbReference type="EMBL" id="CYRY02047135">
    <property type="protein sequence ID" value="VCX43055.1"/>
    <property type="molecule type" value="Genomic_DNA"/>
</dbReference>
<gene>
    <name evidence="2" type="ORF">BN2614_LOCUS1</name>
</gene>
<dbReference type="AlphaFoldDB" id="A0A9X9MDX0"/>
<keyword evidence="3" id="KW-1185">Reference proteome</keyword>
<evidence type="ECO:0000256" key="1">
    <source>
        <dbReference type="SAM" id="MobiDB-lite"/>
    </source>
</evidence>
<proteinExistence type="predicted"/>
<protein>
    <submittedName>
        <fullName evidence="2">Uncharacterized protein</fullName>
    </submittedName>
</protein>
<evidence type="ECO:0000313" key="2">
    <source>
        <dbReference type="EMBL" id="VCX43055.1"/>
    </source>
</evidence>
<sequence length="58" mass="6875">MEKTRHLAKMMGRRKFKKNSTLTWMRQRQNAQLWPFSLSSENSRRRRLGPSPSGKTPS</sequence>
<reference evidence="2 3" key="1">
    <citation type="submission" date="2018-10" db="EMBL/GenBank/DDBJ databases">
        <authorList>
            <person name="Ekblom R."/>
            <person name="Jareborg N."/>
        </authorList>
    </citation>
    <scope>NUCLEOTIDE SEQUENCE [LARGE SCALE GENOMIC DNA]</scope>
    <source>
        <tissue evidence="2">Muscle</tissue>
    </source>
</reference>
<accession>A0A9X9MDX0</accession>
<dbReference type="Proteomes" id="UP000269945">
    <property type="component" value="Unassembled WGS sequence"/>
</dbReference>
<name>A0A9X9MDX0_GULGU</name>
<evidence type="ECO:0000313" key="3">
    <source>
        <dbReference type="Proteomes" id="UP000269945"/>
    </source>
</evidence>